<dbReference type="GeneID" id="13394552"/>
<comment type="similarity">
    <text evidence="1 3">Belongs to the type-B carboxylesterase/lipase family.</text>
</comment>
<name>F9XHR4_ZYMTI</name>
<dbReference type="InterPro" id="IPR029058">
    <property type="entry name" value="AB_hydrolase_fold"/>
</dbReference>
<keyword evidence="2 3" id="KW-0378">Hydrolase</keyword>
<dbReference type="EMBL" id="CM001203">
    <property type="protein sequence ID" value="EGP85530.1"/>
    <property type="molecule type" value="Genomic_DNA"/>
</dbReference>
<dbReference type="KEGG" id="ztr:MYCGRDRAFT_94866"/>
<dbReference type="Gene3D" id="3.40.50.1820">
    <property type="entry name" value="alpha/beta hydrolase"/>
    <property type="match status" value="1"/>
</dbReference>
<keyword evidence="6" id="KW-1185">Reference proteome</keyword>
<dbReference type="eggNOG" id="KOG1516">
    <property type="taxonomic scope" value="Eukaryota"/>
</dbReference>
<gene>
    <name evidence="5" type="ORF">MYCGRDRAFT_94866</name>
</gene>
<dbReference type="InterPro" id="IPR002018">
    <property type="entry name" value="CarbesteraseB"/>
</dbReference>
<dbReference type="EC" id="3.1.1.-" evidence="3"/>
<dbReference type="PROSITE" id="PS00122">
    <property type="entry name" value="CARBOXYLESTERASE_B_1"/>
    <property type="match status" value="1"/>
</dbReference>
<dbReference type="InParanoid" id="F9XHR4"/>
<dbReference type="PANTHER" id="PTHR43142">
    <property type="entry name" value="CARBOXYLIC ESTER HYDROLASE"/>
    <property type="match status" value="1"/>
</dbReference>
<dbReference type="GO" id="GO:0016787">
    <property type="term" value="F:hydrolase activity"/>
    <property type="evidence" value="ECO:0007669"/>
    <property type="project" value="UniProtKB-KW"/>
</dbReference>
<dbReference type="Proteomes" id="UP000008062">
    <property type="component" value="Chromosome 8"/>
</dbReference>
<dbReference type="STRING" id="336722.F9XHR4"/>
<dbReference type="RefSeq" id="XP_003850554.1">
    <property type="nucleotide sequence ID" value="XM_003850506.1"/>
</dbReference>
<feature type="domain" description="Carboxylesterase type B" evidence="4">
    <location>
        <begin position="15"/>
        <end position="453"/>
    </location>
</feature>
<evidence type="ECO:0000256" key="3">
    <source>
        <dbReference type="RuleBase" id="RU361235"/>
    </source>
</evidence>
<evidence type="ECO:0000313" key="5">
    <source>
        <dbReference type="EMBL" id="EGP85530.1"/>
    </source>
</evidence>
<evidence type="ECO:0000259" key="4">
    <source>
        <dbReference type="Pfam" id="PF00135"/>
    </source>
</evidence>
<protein>
    <recommendedName>
        <fullName evidence="3">Carboxylic ester hydrolase</fullName>
        <ecNumber evidence="3">3.1.1.-</ecNumber>
    </recommendedName>
</protein>
<dbReference type="HOGENOM" id="CLU_006586_14_1_1"/>
<organism evidence="5 6">
    <name type="scientific">Zymoseptoria tritici (strain CBS 115943 / IPO323)</name>
    <name type="common">Speckled leaf blotch fungus</name>
    <name type="synonym">Septoria tritici</name>
    <dbReference type="NCBI Taxonomy" id="336722"/>
    <lineage>
        <taxon>Eukaryota</taxon>
        <taxon>Fungi</taxon>
        <taxon>Dikarya</taxon>
        <taxon>Ascomycota</taxon>
        <taxon>Pezizomycotina</taxon>
        <taxon>Dothideomycetes</taxon>
        <taxon>Dothideomycetidae</taxon>
        <taxon>Mycosphaerellales</taxon>
        <taxon>Mycosphaerellaceae</taxon>
        <taxon>Zymoseptoria</taxon>
    </lineage>
</organism>
<evidence type="ECO:0000256" key="1">
    <source>
        <dbReference type="ARBA" id="ARBA00005964"/>
    </source>
</evidence>
<dbReference type="SUPFAM" id="SSF53474">
    <property type="entry name" value="alpha/beta-Hydrolases"/>
    <property type="match status" value="1"/>
</dbReference>
<dbReference type="AlphaFoldDB" id="F9XHR4"/>
<dbReference type="OMA" id="QIRAAWL"/>
<proteinExistence type="inferred from homology"/>
<dbReference type="PANTHER" id="PTHR43142:SF3">
    <property type="entry name" value="PUTATIVE (AFU_ORTHOLOGUE AFUA_3G09070)-RELATED"/>
    <property type="match status" value="1"/>
</dbReference>
<evidence type="ECO:0000313" key="6">
    <source>
        <dbReference type="Proteomes" id="UP000008062"/>
    </source>
</evidence>
<accession>F9XHR4</accession>
<dbReference type="InterPro" id="IPR019826">
    <property type="entry name" value="Carboxylesterase_B_AS"/>
</dbReference>
<dbReference type="OrthoDB" id="6846267at2759"/>
<dbReference type="ESTHER" id="zymti-f9xhr4">
    <property type="family name" value="Fungal_carboxylesterase_lipase"/>
</dbReference>
<evidence type="ECO:0000256" key="2">
    <source>
        <dbReference type="ARBA" id="ARBA00022801"/>
    </source>
</evidence>
<sequence>MAAPLIQPYTHQHPSLGQIEGIVRGSDVVQFRGIPFADIPARFRQSVLRTELPKQPFDATQPGPFCPQPTSLPFPPFWTGPIPADHPTLPPTTYDEWNCLNLNVSAPAPILASTKPVPVLVYIHGGAFVSGGNGIQVTGREISDPTNLIRRMVARGKPLVVVNINYRLGPFGFLASKELTSFNKSHGEAEGNYGLHDQRTALEWVCKFIAGFGGDPENVTIAGGSAGGASCHWQAIFPKRKFRRAILSSGTALALGALPLDRHQKIFDTIADKAGRDVKDVQNLTSDDLIAMSSGAHHPYIDGEWIKSGDFQTHQNVHDIPDLMIGWTTFEEDLTYAVLGSRQPYTDSGMRGVLEDFFSTSGIVSGSDALFQPGVLKAYNLENARTELRAEDLQSCAELAADVIFKIPPILIAKRHEHGKIFVWNLQVTNPHSGWPLGYRKAHHALADLLVFDVAGDLVPPEHREEYDPPVKQLQEDWTDFCYGELKWEEFVAGSEEMGPVYTYENFGRGGRRATLAEAIGEKTLARWREVLEVSATTSRLSFPAPQLSCTKTASDMKLITLALAAASLAAAQIPDQPKCCENYAYPVQAACPGGVVCAFIDPSSVPVEPRRAGRRTATLPKLPDLSRNDQLAIAFEWYWTTFEKETGVQNYFRGVVTAPSSKQRVDWDW</sequence>
<dbReference type="Pfam" id="PF00135">
    <property type="entry name" value="COesterase"/>
    <property type="match status" value="1"/>
</dbReference>
<reference evidence="5 6" key="1">
    <citation type="journal article" date="2011" name="PLoS Genet.">
        <title>Finished genome of the fungal wheat pathogen Mycosphaerella graminicola reveals dispensome structure, chromosome plasticity, and stealth pathogenesis.</title>
        <authorList>
            <person name="Goodwin S.B."/>
            <person name="Ben M'barek S."/>
            <person name="Dhillon B."/>
            <person name="Wittenberg A.H.J."/>
            <person name="Crane C.F."/>
            <person name="Hane J.K."/>
            <person name="Foster A.J."/>
            <person name="Van der Lee T.A.J."/>
            <person name="Grimwood J."/>
            <person name="Aerts A."/>
            <person name="Antoniw J."/>
            <person name="Bailey A."/>
            <person name="Bluhm B."/>
            <person name="Bowler J."/>
            <person name="Bristow J."/>
            <person name="van der Burgt A."/>
            <person name="Canto-Canche B."/>
            <person name="Churchill A.C.L."/>
            <person name="Conde-Ferraez L."/>
            <person name="Cools H.J."/>
            <person name="Coutinho P.M."/>
            <person name="Csukai M."/>
            <person name="Dehal P."/>
            <person name="De Wit P."/>
            <person name="Donzelli B."/>
            <person name="van de Geest H.C."/>
            <person name="van Ham R.C.H.J."/>
            <person name="Hammond-Kosack K.E."/>
            <person name="Henrissat B."/>
            <person name="Kilian A."/>
            <person name="Kobayashi A.K."/>
            <person name="Koopmann E."/>
            <person name="Kourmpetis Y."/>
            <person name="Kuzniar A."/>
            <person name="Lindquist E."/>
            <person name="Lombard V."/>
            <person name="Maliepaard C."/>
            <person name="Martins N."/>
            <person name="Mehrabi R."/>
            <person name="Nap J.P.H."/>
            <person name="Ponomarenko A."/>
            <person name="Rudd J.J."/>
            <person name="Salamov A."/>
            <person name="Schmutz J."/>
            <person name="Schouten H.J."/>
            <person name="Shapiro H."/>
            <person name="Stergiopoulos I."/>
            <person name="Torriani S.F.F."/>
            <person name="Tu H."/>
            <person name="de Vries R.P."/>
            <person name="Waalwijk C."/>
            <person name="Ware S.B."/>
            <person name="Wiebenga A."/>
            <person name="Zwiers L.-H."/>
            <person name="Oliver R.P."/>
            <person name="Grigoriev I.V."/>
            <person name="Kema G.H.J."/>
        </authorList>
    </citation>
    <scope>NUCLEOTIDE SEQUENCE [LARGE SCALE GENOMIC DNA]</scope>
    <source>
        <strain evidence="6">CBS 115943 / IPO323</strain>
    </source>
</reference>